<feature type="region of interest" description="Disordered" evidence="1">
    <location>
        <begin position="1"/>
        <end position="72"/>
    </location>
</feature>
<dbReference type="AlphaFoldDB" id="A0AAD5W0B1"/>
<dbReference type="Proteomes" id="UP001213000">
    <property type="component" value="Unassembled WGS sequence"/>
</dbReference>
<comment type="caution">
    <text evidence="2">The sequence shown here is derived from an EMBL/GenBank/DDBJ whole genome shotgun (WGS) entry which is preliminary data.</text>
</comment>
<proteinExistence type="predicted"/>
<feature type="compositionally biased region" description="Basic residues" evidence="1">
    <location>
        <begin position="21"/>
        <end position="32"/>
    </location>
</feature>
<protein>
    <submittedName>
        <fullName evidence="2">Uncharacterized protein</fullName>
    </submittedName>
</protein>
<feature type="compositionally biased region" description="Polar residues" evidence="1">
    <location>
        <begin position="35"/>
        <end position="49"/>
    </location>
</feature>
<dbReference type="EMBL" id="JANIEX010000043">
    <property type="protein sequence ID" value="KAJ3575252.1"/>
    <property type="molecule type" value="Genomic_DNA"/>
</dbReference>
<organism evidence="2 3">
    <name type="scientific">Leucocoprinus birnbaumii</name>
    <dbReference type="NCBI Taxonomy" id="56174"/>
    <lineage>
        <taxon>Eukaryota</taxon>
        <taxon>Fungi</taxon>
        <taxon>Dikarya</taxon>
        <taxon>Basidiomycota</taxon>
        <taxon>Agaricomycotina</taxon>
        <taxon>Agaricomycetes</taxon>
        <taxon>Agaricomycetidae</taxon>
        <taxon>Agaricales</taxon>
        <taxon>Agaricineae</taxon>
        <taxon>Agaricaceae</taxon>
        <taxon>Leucocoprinus</taxon>
    </lineage>
</organism>
<reference evidence="2" key="1">
    <citation type="submission" date="2022-07" db="EMBL/GenBank/DDBJ databases">
        <title>Genome Sequence of Leucocoprinus birnbaumii.</title>
        <authorList>
            <person name="Buettner E."/>
        </authorList>
    </citation>
    <scope>NUCLEOTIDE SEQUENCE</scope>
    <source>
        <strain evidence="2">VT141</strain>
    </source>
</reference>
<name>A0AAD5W0B1_9AGAR</name>
<sequence>MGCIPSKHSVRETDGTYPEKKRVKQKKIKYKNPTREQVPSPSRASTSSLPPWVTRHDKPYTDQEKGDDDYAE</sequence>
<accession>A0AAD5W0B1</accession>
<gene>
    <name evidence="2" type="ORF">NP233_g1238</name>
</gene>
<feature type="compositionally biased region" description="Basic and acidic residues" evidence="1">
    <location>
        <begin position="54"/>
        <end position="64"/>
    </location>
</feature>
<evidence type="ECO:0000256" key="1">
    <source>
        <dbReference type="SAM" id="MobiDB-lite"/>
    </source>
</evidence>
<evidence type="ECO:0000313" key="2">
    <source>
        <dbReference type="EMBL" id="KAJ3575252.1"/>
    </source>
</evidence>
<keyword evidence="3" id="KW-1185">Reference proteome</keyword>
<evidence type="ECO:0000313" key="3">
    <source>
        <dbReference type="Proteomes" id="UP001213000"/>
    </source>
</evidence>
<feature type="compositionally biased region" description="Basic and acidic residues" evidence="1">
    <location>
        <begin position="9"/>
        <end position="20"/>
    </location>
</feature>